<dbReference type="Pfam" id="PF09822">
    <property type="entry name" value="ABC_transp_aux"/>
    <property type="match status" value="1"/>
</dbReference>
<sequence length="501" mass="56739">MLTKNKNSFILYSGGLLVGLLLLNLIARDIFDRYDLTDNKMYSLSSSSKSIVSKVDDLLTMKVYFSDDLPNELGNTRRFLQDILEEFSAYSDNNIRFFFHNPESDKDMEEQARKDGIQPVQMQVIENDKVEIKKVYLGMVLLFEDKKEVIPVIQSTSGLEYLISTKIKSLIDIDKKKIGLAHLDSETGLKTDNLSSQLSQHYSFQPVDLSSPINTDIDVYLVSGAVDSLDSLVMDNLVSIMDSGKKIFLTQSGILTDIKTQQANPIDSDIFGFLKDHGIILKQNLVLDGKSSKVQVQERRGIFMMNRPMDYPFFPIVQSFNKEEIVVSDLEQVLPFFPSEIQIDTTNNDRVAGVIELFKSSSNSGLMESNYMLSPDPQQNPFIRMLGQKGKILAATSKLVNGGELMLISDSKFLADDAGMSVNDNLIFLMNAVDYLAGDEDLISLRSREITSRPLVELEDSTRKKWKWANMLIPSLLVLTFGFFQMRKEKKHAEILRQIYD</sequence>
<reference evidence="3" key="1">
    <citation type="submission" date="2018-05" db="EMBL/GenBank/DDBJ databases">
        <authorList>
            <person name="Lanie J.A."/>
            <person name="Ng W.-L."/>
            <person name="Kazmierczak K.M."/>
            <person name="Andrzejewski T.M."/>
            <person name="Davidsen T.M."/>
            <person name="Wayne K.J."/>
            <person name="Tettelin H."/>
            <person name="Glass J.I."/>
            <person name="Rusch D."/>
            <person name="Podicherti R."/>
            <person name="Tsui H.-C.T."/>
            <person name="Winkler M.E."/>
        </authorList>
    </citation>
    <scope>NUCLEOTIDE SEQUENCE</scope>
</reference>
<organism evidence="3">
    <name type="scientific">marine metagenome</name>
    <dbReference type="NCBI Taxonomy" id="408172"/>
    <lineage>
        <taxon>unclassified sequences</taxon>
        <taxon>metagenomes</taxon>
        <taxon>ecological metagenomes</taxon>
    </lineage>
</organism>
<name>A0A381V268_9ZZZZ</name>
<evidence type="ECO:0000313" key="3">
    <source>
        <dbReference type="EMBL" id="SVA34479.1"/>
    </source>
</evidence>
<dbReference type="AlphaFoldDB" id="A0A381V268"/>
<evidence type="ECO:0000259" key="2">
    <source>
        <dbReference type="Pfam" id="PF23357"/>
    </source>
</evidence>
<dbReference type="InterPro" id="IPR019196">
    <property type="entry name" value="ABC_transp_unknown"/>
</dbReference>
<accession>A0A381V268</accession>
<feature type="domain" description="ABC-type uncharacterised transport system" evidence="1">
    <location>
        <begin position="175"/>
        <end position="396"/>
    </location>
</feature>
<evidence type="ECO:0000259" key="1">
    <source>
        <dbReference type="Pfam" id="PF09822"/>
    </source>
</evidence>
<protein>
    <submittedName>
        <fullName evidence="3">Uncharacterized protein</fullName>
    </submittedName>
</protein>
<dbReference type="InterPro" id="IPR055396">
    <property type="entry name" value="DUF7088"/>
</dbReference>
<dbReference type="Pfam" id="PF23357">
    <property type="entry name" value="DUF7088"/>
    <property type="match status" value="1"/>
</dbReference>
<proteinExistence type="predicted"/>
<feature type="domain" description="DUF7088" evidence="2">
    <location>
        <begin position="39"/>
        <end position="140"/>
    </location>
</feature>
<dbReference type="EMBL" id="UINC01007658">
    <property type="protein sequence ID" value="SVA34479.1"/>
    <property type="molecule type" value="Genomic_DNA"/>
</dbReference>
<gene>
    <name evidence="3" type="ORF">METZ01_LOCUS87333</name>
</gene>